<evidence type="ECO:0000256" key="2">
    <source>
        <dbReference type="ARBA" id="ARBA00022741"/>
    </source>
</evidence>
<dbReference type="Gene3D" id="1.20.1500.20">
    <property type="match status" value="1"/>
</dbReference>
<keyword evidence="6" id="KW-0539">Nucleus</keyword>
<dbReference type="Pfam" id="PF08148">
    <property type="entry name" value="DSHCT"/>
    <property type="match status" value="1"/>
</dbReference>
<dbReference type="InterPro" id="IPR011545">
    <property type="entry name" value="DEAD/DEAH_box_helicase_dom"/>
</dbReference>
<name>A0ABR4QE22_9CEST</name>
<evidence type="ECO:0000256" key="6">
    <source>
        <dbReference type="ARBA" id="ARBA00023242"/>
    </source>
</evidence>
<dbReference type="SMART" id="SM00487">
    <property type="entry name" value="DEXDc"/>
    <property type="match status" value="1"/>
</dbReference>
<dbReference type="InterPro" id="IPR014001">
    <property type="entry name" value="Helicase_ATP-bd"/>
</dbReference>
<dbReference type="SUPFAM" id="SSF52540">
    <property type="entry name" value="P-loop containing nucleoside triphosphate hydrolases"/>
    <property type="match status" value="1"/>
</dbReference>
<dbReference type="CDD" id="cd18795">
    <property type="entry name" value="SF2_C_Ski2"/>
    <property type="match status" value="1"/>
</dbReference>
<dbReference type="Pfam" id="PF00270">
    <property type="entry name" value="DEAD"/>
    <property type="match status" value="1"/>
</dbReference>
<dbReference type="PROSITE" id="PS51192">
    <property type="entry name" value="HELICASE_ATP_BIND_1"/>
    <property type="match status" value="1"/>
</dbReference>
<dbReference type="CDD" id="cd18024">
    <property type="entry name" value="DEXHc_Mtr4-like"/>
    <property type="match status" value="1"/>
</dbReference>
<dbReference type="EMBL" id="JAKROA010000004">
    <property type="protein sequence ID" value="KAL5107900.1"/>
    <property type="molecule type" value="Genomic_DNA"/>
</dbReference>
<dbReference type="Proteomes" id="UP001651158">
    <property type="component" value="Unassembled WGS sequence"/>
</dbReference>
<evidence type="ECO:0000256" key="3">
    <source>
        <dbReference type="ARBA" id="ARBA00022801"/>
    </source>
</evidence>
<comment type="caution">
    <text evidence="9">The sequence shown here is derived from an EMBL/GenBank/DDBJ whole genome shotgun (WGS) entry which is preliminary data.</text>
</comment>
<dbReference type="Pfam" id="PF21408">
    <property type="entry name" value="MTR4-like_stalk"/>
    <property type="match status" value="1"/>
</dbReference>
<sequence length="1120" mass="125622">MYFVSTSNLTNQLTEPRSERMSHLFGIELDALASAFQTPEIPRVFGNMPSTTPSNRWDTPFFTEFPLPTTRKSRFKLPKLKTVSIPTEEGCLHEVVLPVGLDHFSPLRPVSQTPAKTYSFKLDPFQRQAILCIENDQSVLVSAHTSAGKTVVAEYAVARGLANKQRVIYTTPIKALSNQKFREFLVEFKDVGLMTGDITINPESTLLIMTTEILRSMLYRGSEVTRELGWVIFDEIHYMRERERGVVWEESIILLPDSVRQVFLSATIPNARQFAEWVAFLHKRPCHVIYTDYRPTPLQHYVFPCGGDGIFLVVNQKREFLEVNFNSALDVVRKAAGNAQSDTAMRGRRGGSLRAATYCYKLVKLVMDQGLEPLIVFSFSKKDCEFYASQLSQLDFNEGKEKAAVDLIVRNALESLSPEDQKLPQILSTLPILRRGIGIHHGGLLPILKEIVEILFAEGYLKVLFATETFSMGLNMPARTVLFTATRKFDGQDFRHISPGEYIQMSGRAGRRGKDDRGTVILMLDDTVTPDAAKQLLLGMPDPLNSAFTLSYNMVLNLLLVEDINPQTMLEKSFFQFQNYASIPDLEKKIASLDADFRGVELPEDIDIEQLSSLLQLRQAVEALEREKWRLSMKLKYVSPFLQPGRLLRVESADGVDYGWAVVLNLRRSKQRDPCSGSLISDMVMVDVLVRVVVVSPDAATIEPSPPALATFKPFDELDIPVLEEGSMEGITEPSSRKRRRTLKETPKVLKQNWKPIDSVSTAVIASVPLDCLREISSVCLNFSCIDGANTKDPAALIDKVAKLPLSMRLHFWEGIHRARSKLGGELPLIDPVKDMGVKDSRLATCLKNIHLLEARVKLNPLSSRKDLDYLLRTHKKRISKYLQLRAAHDELNQKESLLQLDELHSRKRVLRRLGFSTEDDVIHLKGRIACEISSGDELMLTELLLDGFFSDLSADQIAGALSCFVAEKGSTKEPPKLRPDMEAALNAIRSKARYLATVAEESRVRSGPMPSTPGGPLKGDGNIFADGGRSAIDDYVAKFSGEMMEVVRSWAQGVSFAELCQMTPLFEGNVIRCLRRLEELLRQMHEAAKVAGNSDLENKFVKAMTLIKRDIVFAASLYL</sequence>
<dbReference type="PANTHER" id="PTHR12131">
    <property type="entry name" value="ATP-DEPENDENT RNA AND DNA HELICASE"/>
    <property type="match status" value="1"/>
</dbReference>
<protein>
    <submittedName>
        <fullName evidence="9">Exosome RNA helicase MTR4</fullName>
    </submittedName>
</protein>
<dbReference type="InterPro" id="IPR027417">
    <property type="entry name" value="P-loop_NTPase"/>
</dbReference>
<dbReference type="Pfam" id="PF00271">
    <property type="entry name" value="Helicase_C"/>
    <property type="match status" value="1"/>
</dbReference>
<keyword evidence="2" id="KW-0547">Nucleotide-binding</keyword>
<gene>
    <name evidence="9" type="ORF">TcWFU_006700</name>
</gene>
<dbReference type="PROSITE" id="PS51194">
    <property type="entry name" value="HELICASE_CTER"/>
    <property type="match status" value="1"/>
</dbReference>
<feature type="domain" description="Helicase ATP-binding" evidence="7">
    <location>
        <begin position="130"/>
        <end position="286"/>
    </location>
</feature>
<evidence type="ECO:0000313" key="9">
    <source>
        <dbReference type="EMBL" id="KAL5107900.1"/>
    </source>
</evidence>
<evidence type="ECO:0000256" key="4">
    <source>
        <dbReference type="ARBA" id="ARBA00022806"/>
    </source>
</evidence>
<keyword evidence="10" id="KW-1185">Reference proteome</keyword>
<dbReference type="InterPro" id="IPR016438">
    <property type="entry name" value="SKI2-like"/>
</dbReference>
<evidence type="ECO:0000313" key="10">
    <source>
        <dbReference type="Proteomes" id="UP001651158"/>
    </source>
</evidence>
<evidence type="ECO:0000256" key="1">
    <source>
        <dbReference type="ARBA" id="ARBA00004123"/>
    </source>
</evidence>
<evidence type="ECO:0000259" key="7">
    <source>
        <dbReference type="PROSITE" id="PS51192"/>
    </source>
</evidence>
<dbReference type="SMART" id="SM01142">
    <property type="entry name" value="DSHCT"/>
    <property type="match status" value="1"/>
</dbReference>
<dbReference type="SMART" id="SM00490">
    <property type="entry name" value="HELICc"/>
    <property type="match status" value="1"/>
</dbReference>
<reference evidence="9 10" key="1">
    <citation type="journal article" date="2022" name="Front. Cell. Infect. Microbiol.">
        <title>The Genomes of Two Strains of Taenia crassiceps the Animal Model for the Study of Human Cysticercosis.</title>
        <authorList>
            <person name="Bobes R.J."/>
            <person name="Estrada K."/>
            <person name="Rios-Valencia D.G."/>
            <person name="Calderon-Gallegos A."/>
            <person name="de la Torre P."/>
            <person name="Carrero J.C."/>
            <person name="Sanchez-Flores A."/>
            <person name="Laclette J.P."/>
        </authorList>
    </citation>
    <scope>NUCLEOTIDE SEQUENCE [LARGE SCALE GENOMIC DNA]</scope>
    <source>
        <strain evidence="9">WFUcys</strain>
    </source>
</reference>
<evidence type="ECO:0000256" key="5">
    <source>
        <dbReference type="ARBA" id="ARBA00022840"/>
    </source>
</evidence>
<dbReference type="Pfam" id="PF13234">
    <property type="entry name" value="MTR4_beta-barrel"/>
    <property type="match status" value="1"/>
</dbReference>
<keyword evidence="5" id="KW-0067">ATP-binding</keyword>
<keyword evidence="4 9" id="KW-0347">Helicase</keyword>
<dbReference type="InterPro" id="IPR012961">
    <property type="entry name" value="Ski2/MTR4_C"/>
</dbReference>
<dbReference type="Gene3D" id="3.40.50.300">
    <property type="entry name" value="P-loop containing nucleotide triphosphate hydrolases"/>
    <property type="match status" value="2"/>
</dbReference>
<dbReference type="GO" id="GO:0004386">
    <property type="term" value="F:helicase activity"/>
    <property type="evidence" value="ECO:0007669"/>
    <property type="project" value="UniProtKB-KW"/>
</dbReference>
<dbReference type="Gene3D" id="2.40.30.300">
    <property type="match status" value="1"/>
</dbReference>
<dbReference type="InterPro" id="IPR050699">
    <property type="entry name" value="RNA-DNA_Helicase"/>
</dbReference>
<dbReference type="Gene3D" id="1.10.3380.30">
    <property type="match status" value="1"/>
</dbReference>
<feature type="domain" description="Helicase C-terminal" evidence="8">
    <location>
        <begin position="366"/>
        <end position="562"/>
    </location>
</feature>
<comment type="subcellular location">
    <subcellularLocation>
        <location evidence="1">Nucleus</location>
    </subcellularLocation>
</comment>
<dbReference type="InterPro" id="IPR001650">
    <property type="entry name" value="Helicase_C-like"/>
</dbReference>
<evidence type="ECO:0000259" key="8">
    <source>
        <dbReference type="PROSITE" id="PS51194"/>
    </source>
</evidence>
<dbReference type="PANTHER" id="PTHR12131:SF7">
    <property type="entry name" value="EXOSOME RNA HELICASE MTR4"/>
    <property type="match status" value="1"/>
</dbReference>
<keyword evidence="3" id="KW-0378">Hydrolase</keyword>
<dbReference type="InterPro" id="IPR025696">
    <property type="entry name" value="Beta-barrel_MTR4"/>
</dbReference>
<organism evidence="9 10">
    <name type="scientific">Taenia crassiceps</name>
    <dbReference type="NCBI Taxonomy" id="6207"/>
    <lineage>
        <taxon>Eukaryota</taxon>
        <taxon>Metazoa</taxon>
        <taxon>Spiralia</taxon>
        <taxon>Lophotrochozoa</taxon>
        <taxon>Platyhelminthes</taxon>
        <taxon>Cestoda</taxon>
        <taxon>Eucestoda</taxon>
        <taxon>Cyclophyllidea</taxon>
        <taxon>Taeniidae</taxon>
        <taxon>Taenia</taxon>
    </lineage>
</organism>
<dbReference type="InterPro" id="IPR048392">
    <property type="entry name" value="MTR4-like_stalk"/>
</dbReference>
<proteinExistence type="predicted"/>
<dbReference type="PIRSF" id="PIRSF005198">
    <property type="entry name" value="Antiviral_helicase_SKI2"/>
    <property type="match status" value="1"/>
</dbReference>
<accession>A0ABR4QE22</accession>